<comment type="caution">
    <text evidence="2">The sequence shown here is derived from an EMBL/GenBank/DDBJ whole genome shotgun (WGS) entry which is preliminary data.</text>
</comment>
<feature type="domain" description="NAD(P)-binding" evidence="1">
    <location>
        <begin position="12"/>
        <end position="324"/>
    </location>
</feature>
<dbReference type="SUPFAM" id="SSF51735">
    <property type="entry name" value="NAD(P)-binding Rossmann-fold domains"/>
    <property type="match status" value="1"/>
</dbReference>
<dbReference type="InterPro" id="IPR013445">
    <property type="entry name" value="CDP_4_6_deHydtase"/>
</dbReference>
<dbReference type="EMBL" id="JAEPIV010000031">
    <property type="protein sequence ID" value="MBK4722824.1"/>
    <property type="molecule type" value="Genomic_DNA"/>
</dbReference>
<dbReference type="EC" id="4.2.1.45" evidence="2"/>
<dbReference type="Gene3D" id="3.90.25.10">
    <property type="entry name" value="UDP-galactose 4-epimerase, domain 1"/>
    <property type="match status" value="1"/>
</dbReference>
<keyword evidence="3" id="KW-1185">Reference proteome</keyword>
<protein>
    <submittedName>
        <fullName evidence="2">CDP-glucose 4,6-dehydratase</fullName>
        <ecNumber evidence="2">4.2.1.45</ecNumber>
    </submittedName>
</protein>
<dbReference type="RefSeq" id="WP_200487195.1">
    <property type="nucleotide sequence ID" value="NZ_JAEPIV010000031.1"/>
</dbReference>
<dbReference type="InterPro" id="IPR036291">
    <property type="entry name" value="NAD(P)-bd_dom_sf"/>
</dbReference>
<proteinExistence type="predicted"/>
<dbReference type="NCBIfam" id="TIGR02622">
    <property type="entry name" value="CDP_4_6_dhtase"/>
    <property type="match status" value="1"/>
</dbReference>
<dbReference type="CDD" id="cd05252">
    <property type="entry name" value="CDP_GD_SDR_e"/>
    <property type="match status" value="1"/>
</dbReference>
<dbReference type="InterPro" id="IPR016040">
    <property type="entry name" value="NAD(P)-bd_dom"/>
</dbReference>
<evidence type="ECO:0000259" key="1">
    <source>
        <dbReference type="Pfam" id="PF16363"/>
    </source>
</evidence>
<dbReference type="Proteomes" id="UP000654452">
    <property type="component" value="Unassembled WGS sequence"/>
</dbReference>
<dbReference type="Pfam" id="PF16363">
    <property type="entry name" value="GDP_Man_Dehyd"/>
    <property type="match status" value="1"/>
</dbReference>
<keyword evidence="2" id="KW-0456">Lyase</keyword>
<evidence type="ECO:0000313" key="3">
    <source>
        <dbReference type="Proteomes" id="UP000654452"/>
    </source>
</evidence>
<accession>A0ABS1I7C7</accession>
<dbReference type="Gene3D" id="3.40.50.720">
    <property type="entry name" value="NAD(P)-binding Rossmann-like Domain"/>
    <property type="match status" value="1"/>
</dbReference>
<dbReference type="GO" id="GO:0047733">
    <property type="term" value="F:CDP-glucose 4,6-dehydratase activity"/>
    <property type="evidence" value="ECO:0007669"/>
    <property type="project" value="UniProtKB-EC"/>
</dbReference>
<evidence type="ECO:0000313" key="2">
    <source>
        <dbReference type="EMBL" id="MBK4722824.1"/>
    </source>
</evidence>
<reference evidence="2 3" key="1">
    <citation type="submission" date="2021-01" db="EMBL/GenBank/DDBJ databases">
        <title>Azospirillum sp. YIM DDC1 draft genome.</title>
        <authorList>
            <person name="Wang Y.-X."/>
        </authorList>
    </citation>
    <scope>NUCLEOTIDE SEQUENCE [LARGE SCALE GENOMIC DNA]</scope>
    <source>
        <strain evidence="2 3">YIM DDC1</strain>
    </source>
</reference>
<organism evidence="2 3">
    <name type="scientific">Azospirillum aestuarii</name>
    <dbReference type="NCBI Taxonomy" id="2802052"/>
    <lineage>
        <taxon>Bacteria</taxon>
        <taxon>Pseudomonadati</taxon>
        <taxon>Pseudomonadota</taxon>
        <taxon>Alphaproteobacteria</taxon>
        <taxon>Rhodospirillales</taxon>
        <taxon>Azospirillaceae</taxon>
        <taxon>Azospirillum</taxon>
    </lineage>
</organism>
<sequence length="369" mass="40721">MTASFWNGKRVFVTGHTGFKGSWLSLWLSSLGARVRGYALAPDTPSLFTLAAIDREVDSLIADVRDADGLRRAVGEFRPDIVFHLAAQPLVRLSYEDPLGTYATNVMGTGNLLEAVRACDSVRAVVVVTSDKCYENREWLWGYREDEAMGGYDPYSSSKGCAEILAAAWRRSYFATPAHPDRGCRLATARAGNVIGGGDWSRDRLVPDVLKAFERREAVSIRFPNAIRPWQHVLESLSGYQLLAERLFTDGVAFAEGWNFGPDADSERTVADIVGRLCALWGDGASWALDDGAQPHEAHLLKLDSAKARARLGWTPRWTIEDALTAIIAWQRGCLDGRNVRDTTLAQIASYQAGERPQPYEALAMEQPV</sequence>
<gene>
    <name evidence="2" type="primary">rfbG</name>
    <name evidence="2" type="ORF">JJL56_28610</name>
</gene>
<dbReference type="PANTHER" id="PTHR43000">
    <property type="entry name" value="DTDP-D-GLUCOSE 4,6-DEHYDRATASE-RELATED"/>
    <property type="match status" value="1"/>
</dbReference>
<name>A0ABS1I7C7_9PROT</name>